<protein>
    <submittedName>
        <fullName evidence="4">Efflux transporter, outer membrane factor (OMF) lipoprotein, NodT family</fullName>
    </submittedName>
</protein>
<feature type="region of interest" description="Disordered" evidence="3">
    <location>
        <begin position="1"/>
        <end position="20"/>
    </location>
</feature>
<dbReference type="PANTHER" id="PTHR30203:SF33">
    <property type="entry name" value="BLR4455 PROTEIN"/>
    <property type="match status" value="1"/>
</dbReference>
<name>A0A1H2AHQ6_9BRAD</name>
<evidence type="ECO:0000313" key="4">
    <source>
        <dbReference type="EMBL" id="SDT45498.1"/>
    </source>
</evidence>
<dbReference type="Pfam" id="PF02321">
    <property type="entry name" value="OEP"/>
    <property type="match status" value="2"/>
</dbReference>
<evidence type="ECO:0000313" key="5">
    <source>
        <dbReference type="Proteomes" id="UP000243904"/>
    </source>
</evidence>
<keyword evidence="2 4" id="KW-0449">Lipoprotein</keyword>
<comment type="subcellular location">
    <subcellularLocation>
        <location evidence="2">Cell membrane</location>
        <topology evidence="2">Lipid-anchor</topology>
    </subcellularLocation>
</comment>
<keyword evidence="5" id="KW-1185">Reference proteome</keyword>
<evidence type="ECO:0000256" key="1">
    <source>
        <dbReference type="ARBA" id="ARBA00007613"/>
    </source>
</evidence>
<evidence type="ECO:0000256" key="3">
    <source>
        <dbReference type="SAM" id="MobiDB-lite"/>
    </source>
</evidence>
<accession>A0A1H2AHQ6</accession>
<reference evidence="5" key="1">
    <citation type="submission" date="2016-10" db="EMBL/GenBank/DDBJ databases">
        <authorList>
            <person name="Varghese N."/>
            <person name="Submissions S."/>
        </authorList>
    </citation>
    <scope>NUCLEOTIDE SEQUENCE [LARGE SCALE GENOMIC DNA]</scope>
    <source>
        <strain evidence="5">GAS369</strain>
    </source>
</reference>
<dbReference type="AlphaFoldDB" id="A0A1H2AHQ6"/>
<gene>
    <name evidence="4" type="ORF">SAMN05444158_6172</name>
</gene>
<comment type="similarity">
    <text evidence="1 2">Belongs to the outer membrane factor (OMF) (TC 1.B.17) family.</text>
</comment>
<keyword evidence="2" id="KW-0564">Palmitate</keyword>
<sequence length="449" mass="47385">MPPPQAAVSPPTAWHGKEATGDVDPNWWLAFGDPTLQRVVETALTNNVDVAIAATRVAEARADFNLSRAQRLPNIGASAEGGRSRSVNPGFGIPEIQTAGQGEVQAALDLDLFGKLAQASEAARGVMLSSEAAHDNVRLAVASSAASGYITLRALDARIIVLRETLAARKAELEIARRRAAAGYSSQLDLAQAQAEYEATVQLIPATELAIARQEDGLNLLLGENPQGIARGKGIDGLSAPSVPVSLPASLLRRRPDIAAAEFQLVATDHALDSARAAFMPDVRLTASGGLVGSTLVAASPIAIWALGGSILAPLFDSGRLQAQQDAAVARRDQAAFAYRKAALVAFREVEDGLAAVQHNAEQERSLIAQRDILARTLTLATNRYRAGYSPYLDQLDAQRSLLSVRLTLIQVHTDRLNSAVALYQASGGGWTGPTEQQRTIVSAAAPQP</sequence>
<evidence type="ECO:0000256" key="2">
    <source>
        <dbReference type="RuleBase" id="RU362097"/>
    </source>
</evidence>
<dbReference type="NCBIfam" id="TIGR01845">
    <property type="entry name" value="outer_NodT"/>
    <property type="match status" value="1"/>
</dbReference>
<dbReference type="Gene3D" id="1.20.1600.10">
    <property type="entry name" value="Outer membrane efflux proteins (OEP)"/>
    <property type="match status" value="1"/>
</dbReference>
<organism evidence="4 5">
    <name type="scientific">Bradyrhizobium canariense</name>
    <dbReference type="NCBI Taxonomy" id="255045"/>
    <lineage>
        <taxon>Bacteria</taxon>
        <taxon>Pseudomonadati</taxon>
        <taxon>Pseudomonadota</taxon>
        <taxon>Alphaproteobacteria</taxon>
        <taxon>Hyphomicrobiales</taxon>
        <taxon>Nitrobacteraceae</taxon>
        <taxon>Bradyrhizobium</taxon>
    </lineage>
</organism>
<dbReference type="EMBL" id="LT629750">
    <property type="protein sequence ID" value="SDT45498.1"/>
    <property type="molecule type" value="Genomic_DNA"/>
</dbReference>
<dbReference type="GO" id="GO:0005886">
    <property type="term" value="C:plasma membrane"/>
    <property type="evidence" value="ECO:0007669"/>
    <property type="project" value="UniProtKB-SubCell"/>
</dbReference>
<dbReference type="InterPro" id="IPR003423">
    <property type="entry name" value="OMP_efflux"/>
</dbReference>
<dbReference type="PANTHER" id="PTHR30203">
    <property type="entry name" value="OUTER MEMBRANE CATION EFFLUX PROTEIN"/>
    <property type="match status" value="1"/>
</dbReference>
<dbReference type="SUPFAM" id="SSF56954">
    <property type="entry name" value="Outer membrane efflux proteins (OEP)"/>
    <property type="match status" value="1"/>
</dbReference>
<keyword evidence="2" id="KW-1134">Transmembrane beta strand</keyword>
<proteinExistence type="inferred from homology"/>
<dbReference type="Gene3D" id="2.20.200.10">
    <property type="entry name" value="Outer membrane efflux proteins (OEP)"/>
    <property type="match status" value="1"/>
</dbReference>
<dbReference type="GO" id="GO:0015562">
    <property type="term" value="F:efflux transmembrane transporter activity"/>
    <property type="evidence" value="ECO:0007669"/>
    <property type="project" value="InterPro"/>
</dbReference>
<keyword evidence="2" id="KW-0472">Membrane</keyword>
<dbReference type="Proteomes" id="UP000243904">
    <property type="component" value="Chromosome I"/>
</dbReference>
<keyword evidence="2" id="KW-0812">Transmembrane</keyword>
<dbReference type="InterPro" id="IPR010131">
    <property type="entry name" value="MdtP/NodT-like"/>
</dbReference>